<reference evidence="3 4" key="1">
    <citation type="submission" date="2019-06" db="EMBL/GenBank/DDBJ databases">
        <title>Sequencing the genomes of 1000 actinobacteria strains.</title>
        <authorList>
            <person name="Klenk H.-P."/>
        </authorList>
    </citation>
    <scope>NUCLEOTIDE SEQUENCE [LARGE SCALE GENOMIC DNA]</scope>
    <source>
        <strain evidence="3 4">DSM 43866</strain>
    </source>
</reference>
<evidence type="ECO:0000313" key="3">
    <source>
        <dbReference type="EMBL" id="TWG12421.1"/>
    </source>
</evidence>
<evidence type="ECO:0000256" key="1">
    <source>
        <dbReference type="SAM" id="MobiDB-lite"/>
    </source>
</evidence>
<gene>
    <name evidence="3" type="ORF">FHX34_105288</name>
</gene>
<keyword evidence="4" id="KW-1185">Reference proteome</keyword>
<dbReference type="RefSeq" id="WP_122978976.1">
    <property type="nucleotide sequence ID" value="NZ_BOMX01000092.1"/>
</dbReference>
<name>A0A561VLD1_ACTTI</name>
<organism evidence="3 4">
    <name type="scientific">Actinoplanes teichomyceticus</name>
    <dbReference type="NCBI Taxonomy" id="1867"/>
    <lineage>
        <taxon>Bacteria</taxon>
        <taxon>Bacillati</taxon>
        <taxon>Actinomycetota</taxon>
        <taxon>Actinomycetes</taxon>
        <taxon>Micromonosporales</taxon>
        <taxon>Micromonosporaceae</taxon>
        <taxon>Actinoplanes</taxon>
    </lineage>
</organism>
<dbReference type="OrthoDB" id="9761045at2"/>
<comment type="caution">
    <text evidence="3">The sequence shown here is derived from an EMBL/GenBank/DDBJ whole genome shotgun (WGS) entry which is preliminary data.</text>
</comment>
<feature type="region of interest" description="Disordered" evidence="1">
    <location>
        <begin position="1"/>
        <end position="27"/>
    </location>
</feature>
<dbReference type="EMBL" id="VIWY01000005">
    <property type="protein sequence ID" value="TWG12421.1"/>
    <property type="molecule type" value="Genomic_DNA"/>
</dbReference>
<protein>
    <recommendedName>
        <fullName evidence="2">Alpha-L-rhamnosidase concanavalin-like domain-containing protein</fullName>
    </recommendedName>
</protein>
<feature type="domain" description="Alpha-L-rhamnosidase concanavalin-like" evidence="2">
    <location>
        <begin position="6"/>
        <end position="70"/>
    </location>
</feature>
<evidence type="ECO:0000259" key="2">
    <source>
        <dbReference type="Pfam" id="PF05592"/>
    </source>
</evidence>
<dbReference type="Gene3D" id="2.60.120.260">
    <property type="entry name" value="Galactose-binding domain-like"/>
    <property type="match status" value="1"/>
</dbReference>
<proteinExistence type="predicted"/>
<dbReference type="AlphaFoldDB" id="A0A561VLD1"/>
<evidence type="ECO:0000313" key="4">
    <source>
        <dbReference type="Proteomes" id="UP000320239"/>
    </source>
</evidence>
<dbReference type="Proteomes" id="UP000320239">
    <property type="component" value="Unassembled WGS sequence"/>
</dbReference>
<accession>A0A561VLD1</accession>
<dbReference type="Pfam" id="PF05592">
    <property type="entry name" value="Bac_rhamnosid"/>
    <property type="match status" value="1"/>
</dbReference>
<dbReference type="InterPro" id="IPR008902">
    <property type="entry name" value="Rhamnosid_concanavalin"/>
</dbReference>
<sequence>MRAAASKPGQTVRLPHAELFGPDDEIDDRNVPLPVRKPWHQRDEIIVDGAEHWHQPWFSFPGFHHLGIDGGGITHAGAAVDTIRRAATS</sequence>